<evidence type="ECO:0000256" key="6">
    <source>
        <dbReference type="SAM" id="Phobius"/>
    </source>
</evidence>
<evidence type="ECO:0000313" key="7">
    <source>
        <dbReference type="EMBL" id="NXD80845.1"/>
    </source>
</evidence>
<dbReference type="Pfam" id="PF00860">
    <property type="entry name" value="Xan_ur_permease"/>
    <property type="match status" value="1"/>
</dbReference>
<evidence type="ECO:0000256" key="5">
    <source>
        <dbReference type="ARBA" id="ARBA00023136"/>
    </source>
</evidence>
<keyword evidence="4 6" id="KW-1133">Transmembrane helix</keyword>
<dbReference type="GO" id="GO:0016020">
    <property type="term" value="C:membrane"/>
    <property type="evidence" value="ECO:0007669"/>
    <property type="project" value="UniProtKB-SubCell"/>
</dbReference>
<feature type="transmembrane region" description="Helical" evidence="6">
    <location>
        <begin position="155"/>
        <end position="179"/>
    </location>
</feature>
<feature type="transmembrane region" description="Helical" evidence="6">
    <location>
        <begin position="395"/>
        <end position="417"/>
    </location>
</feature>
<comment type="subcellular location">
    <subcellularLocation>
        <location evidence="1">Membrane</location>
        <topology evidence="1">Multi-pass membrane protein</topology>
    </subcellularLocation>
</comment>
<sequence length="594" mass="63698">QDPGVGTGSPRPEVDMLYKIEDVPPWYLCILLGFQHYLTCFSGTIAVPFLLAESLCVGKDQLTVSYLIGTIFTCVGITTLIQTTVGIRLPLFQASALAFLVPAKSILALEKWRCPPEGTTSPPRPPSPEQIYGNWTLPLNTSHIWQPRMREIQGAIVVSSLVEVVIGLLGLPGALLSYIGPLTVTPTVSLIGLSVFQAASERAGSHWGIAVLTIVLVILFAQYLRNVPVRLPGYRRGKGFVLLRIQIFKMFPIILAIMVVWLLCYVLTLTGVFPSQPEAYGYKARTDARGEILSVAPWFRVPYPCQWGLPTVTSAAVLGMFSATLAGIIESIGDYYSCARLAGAPAPPVHAINRGIFTEGISCIIAGLLGTGNGSTSSSPNIGVLGITKVGSRRVIQYGAGIMLVLGTIGKFTALFASLPDPILGGMFCTLFGMITAVGLSNLQFVDMNSSRNLFVLGFAMFFGLTLPNYLDSHPRAINTGVPELDQILTVLLTTEMFVGGTIAFVLDNTIPGTQAERGLVQWKAGAHSDSTSSASLRSYDFPFGMNVVRRSRWLKHVPICPVFTGFKARARGSGTEGTGGQDAADGLSVCTKV</sequence>
<comment type="caution">
    <text evidence="7">The sequence shown here is derived from an EMBL/GenBank/DDBJ whole genome shotgun (WGS) entry which is preliminary data.</text>
</comment>
<accession>A0A851YRV5</accession>
<dbReference type="Proteomes" id="UP000648918">
    <property type="component" value="Unassembled WGS sequence"/>
</dbReference>
<keyword evidence="3 6" id="KW-0812">Transmembrane</keyword>
<gene>
    <name evidence="7" type="primary">Slc23a1_0</name>
    <name evidence="7" type="ORF">HALSEN_R00696</name>
</gene>
<dbReference type="InterPro" id="IPR006043">
    <property type="entry name" value="NCS2"/>
</dbReference>
<evidence type="ECO:0000256" key="1">
    <source>
        <dbReference type="ARBA" id="ARBA00004141"/>
    </source>
</evidence>
<feature type="transmembrane region" description="Helical" evidence="6">
    <location>
        <begin position="25"/>
        <end position="52"/>
    </location>
</feature>
<feature type="transmembrane region" description="Helical" evidence="6">
    <location>
        <begin position="423"/>
        <end position="442"/>
    </location>
</feature>
<feature type="transmembrane region" description="Helical" evidence="6">
    <location>
        <begin position="247"/>
        <end position="268"/>
    </location>
</feature>
<evidence type="ECO:0000313" key="8">
    <source>
        <dbReference type="Proteomes" id="UP000648918"/>
    </source>
</evidence>
<name>A0A851YRV5_9AVES</name>
<protein>
    <submittedName>
        <fullName evidence="7">S23A1 protein</fullName>
    </submittedName>
</protein>
<dbReference type="AlphaFoldDB" id="A0A851YRV5"/>
<feature type="transmembrane region" description="Helical" evidence="6">
    <location>
        <begin position="64"/>
        <end position="85"/>
    </location>
</feature>
<dbReference type="OrthoDB" id="1641903at2759"/>
<comment type="similarity">
    <text evidence="2">Belongs to the nucleobase:cation symporter-2 (NCS2) (TC 2.A.40) family.</text>
</comment>
<feature type="non-terminal residue" evidence="7">
    <location>
        <position position="1"/>
    </location>
</feature>
<keyword evidence="5 6" id="KW-0472">Membrane</keyword>
<evidence type="ECO:0000256" key="4">
    <source>
        <dbReference type="ARBA" id="ARBA00022989"/>
    </source>
</evidence>
<feature type="transmembrane region" description="Helical" evidence="6">
    <location>
        <begin position="454"/>
        <end position="471"/>
    </location>
</feature>
<dbReference type="GO" id="GO:0022857">
    <property type="term" value="F:transmembrane transporter activity"/>
    <property type="evidence" value="ECO:0007669"/>
    <property type="project" value="InterPro"/>
</dbReference>
<evidence type="ECO:0000256" key="2">
    <source>
        <dbReference type="ARBA" id="ARBA00008821"/>
    </source>
</evidence>
<dbReference type="EMBL" id="WBNJ01000134">
    <property type="protein sequence ID" value="NXD80845.1"/>
    <property type="molecule type" value="Genomic_DNA"/>
</dbReference>
<reference evidence="7" key="1">
    <citation type="submission" date="2019-09" db="EMBL/GenBank/DDBJ databases">
        <title>Bird 10,000 Genomes (B10K) Project - Family phase.</title>
        <authorList>
            <person name="Zhang G."/>
        </authorList>
    </citation>
    <scope>NUCLEOTIDE SEQUENCE</scope>
    <source>
        <strain evidence="7">B10K-DU-024-03</strain>
        <tissue evidence="7">Muscle</tissue>
    </source>
</reference>
<proteinExistence type="inferred from homology"/>
<feature type="transmembrane region" description="Helical" evidence="6">
    <location>
        <begin position="207"/>
        <end position="226"/>
    </location>
</feature>
<feature type="non-terminal residue" evidence="7">
    <location>
        <position position="594"/>
    </location>
</feature>
<organism evidence="7 8">
    <name type="scientific">Halcyon senegalensis</name>
    <dbReference type="NCBI Taxonomy" id="342381"/>
    <lineage>
        <taxon>Eukaryota</taxon>
        <taxon>Metazoa</taxon>
        <taxon>Chordata</taxon>
        <taxon>Craniata</taxon>
        <taxon>Vertebrata</taxon>
        <taxon>Euteleostomi</taxon>
        <taxon>Archelosauria</taxon>
        <taxon>Archosauria</taxon>
        <taxon>Dinosauria</taxon>
        <taxon>Saurischia</taxon>
        <taxon>Theropoda</taxon>
        <taxon>Coelurosauria</taxon>
        <taxon>Aves</taxon>
        <taxon>Neognathae</taxon>
        <taxon>Neoaves</taxon>
        <taxon>Telluraves</taxon>
        <taxon>Coraciimorphae</taxon>
        <taxon>Coraciiformes</taxon>
        <taxon>Alcedinidae</taxon>
        <taxon>Halcyon</taxon>
    </lineage>
</organism>
<evidence type="ECO:0000256" key="3">
    <source>
        <dbReference type="ARBA" id="ARBA00022692"/>
    </source>
</evidence>
<dbReference type="PANTHER" id="PTHR11119">
    <property type="entry name" value="XANTHINE-URACIL / VITAMIN C PERMEASE FAMILY MEMBER"/>
    <property type="match status" value="1"/>
</dbReference>
<feature type="transmembrane region" description="Helical" evidence="6">
    <location>
        <begin position="307"/>
        <end position="329"/>
    </location>
</feature>
<keyword evidence="8" id="KW-1185">Reference proteome</keyword>
<feature type="transmembrane region" description="Helical" evidence="6">
    <location>
        <begin position="91"/>
        <end position="109"/>
    </location>
</feature>